<keyword evidence="1" id="KW-1133">Transmembrane helix</keyword>
<feature type="transmembrane region" description="Helical" evidence="1">
    <location>
        <begin position="20"/>
        <end position="41"/>
    </location>
</feature>
<organism evidence="2 3">
    <name type="scientific">candidate division WS6 bacterium OLB21</name>
    <dbReference type="NCBI Taxonomy" id="1617427"/>
    <lineage>
        <taxon>Bacteria</taxon>
        <taxon>Candidatus Dojkabacteria</taxon>
    </lineage>
</organism>
<dbReference type="EMBL" id="JYPD01000022">
    <property type="protein sequence ID" value="KXK08704.1"/>
    <property type="molecule type" value="Genomic_DNA"/>
</dbReference>
<dbReference type="AlphaFoldDB" id="A0A136KH18"/>
<dbReference type="Gene3D" id="3.30.110.170">
    <property type="entry name" value="Protein of unknown function (DUF541), domain 1"/>
    <property type="match status" value="1"/>
</dbReference>
<proteinExistence type="predicted"/>
<evidence type="ECO:0000313" key="3">
    <source>
        <dbReference type="Proteomes" id="UP000070449"/>
    </source>
</evidence>
<gene>
    <name evidence="2" type="ORF">UZ20_WS6002000708</name>
</gene>
<sequence>MPPFLREYIKSLVTFVSKSTYVFVLVLLVVVFASMQLNTLYQVEQAGFYRVTAMAKREVTPDIINVTIGSKVEGDNIVAIQEKANQSVNKTVEAIKALGIKEENIKTLNYNVNPVYDYEKGTIRTYSVDVSVNVKIEDVKSEDNLAGDVLRVAAENNLNEVRSLYYEVSNREEILAELKLEAIANAKAKKDQEAKASGIRLGELKNVEDGYANSPYPFEYRGIDAVASVSEQDSTKAVVSPGETELTFSVTLVYQIL</sequence>
<dbReference type="GO" id="GO:0006974">
    <property type="term" value="P:DNA damage response"/>
    <property type="evidence" value="ECO:0007669"/>
    <property type="project" value="TreeGrafter"/>
</dbReference>
<dbReference type="PANTHER" id="PTHR34387">
    <property type="entry name" value="SLR1258 PROTEIN"/>
    <property type="match status" value="1"/>
</dbReference>
<evidence type="ECO:0000256" key="1">
    <source>
        <dbReference type="SAM" id="Phobius"/>
    </source>
</evidence>
<comment type="caution">
    <text evidence="2">The sequence shown here is derived from an EMBL/GenBank/DDBJ whole genome shotgun (WGS) entry which is preliminary data.</text>
</comment>
<accession>A0A136KH18</accession>
<keyword evidence="1" id="KW-0812">Transmembrane</keyword>
<protein>
    <submittedName>
        <fullName evidence="2">26 kDa periplasmic immunogenic protein</fullName>
    </submittedName>
</protein>
<dbReference type="Gene3D" id="3.30.70.2970">
    <property type="entry name" value="Protein of unknown function (DUF541), domain 2"/>
    <property type="match status" value="1"/>
</dbReference>
<name>A0A136KH18_9BACT</name>
<dbReference type="STRING" id="1617427.UZ20_WS6002000708"/>
<reference evidence="2 3" key="1">
    <citation type="submission" date="2015-02" db="EMBL/GenBank/DDBJ databases">
        <title>Improved understanding of the partial-nitritation anammox process through 23 genomes representing the majority of the microbial community.</title>
        <authorList>
            <person name="Speth D.R."/>
            <person name="In T Zandt M."/>
            <person name="Guerrero Cruz S."/>
            <person name="Jetten M.S."/>
            <person name="Dutilh B.E."/>
        </authorList>
    </citation>
    <scope>NUCLEOTIDE SEQUENCE [LARGE SCALE GENOMIC DNA]</scope>
    <source>
        <strain evidence="2">OLB21</strain>
    </source>
</reference>
<dbReference type="Pfam" id="PF04402">
    <property type="entry name" value="SIMPL"/>
    <property type="match status" value="1"/>
</dbReference>
<dbReference type="PANTHER" id="PTHR34387:SF2">
    <property type="entry name" value="SLR1258 PROTEIN"/>
    <property type="match status" value="1"/>
</dbReference>
<dbReference type="InterPro" id="IPR052022">
    <property type="entry name" value="26kDa_periplasmic_antigen"/>
</dbReference>
<keyword evidence="1" id="KW-0472">Membrane</keyword>
<evidence type="ECO:0000313" key="2">
    <source>
        <dbReference type="EMBL" id="KXK08704.1"/>
    </source>
</evidence>
<dbReference type="InterPro" id="IPR007497">
    <property type="entry name" value="SIMPL/DUF541"/>
</dbReference>
<dbReference type="Proteomes" id="UP000070449">
    <property type="component" value="Unassembled WGS sequence"/>
</dbReference>